<dbReference type="InterPro" id="IPR005202">
    <property type="entry name" value="TF_GRAS"/>
</dbReference>
<accession>A0A0D9XNK2</accession>
<comment type="caution">
    <text evidence="3">Lacks conserved residue(s) required for the propagation of feature annotation.</text>
</comment>
<keyword evidence="1" id="KW-0805">Transcription regulation</keyword>
<evidence type="ECO:0000256" key="1">
    <source>
        <dbReference type="ARBA" id="ARBA00023015"/>
    </source>
</evidence>
<feature type="region of interest" description="SAW" evidence="3">
    <location>
        <begin position="1"/>
        <end position="32"/>
    </location>
</feature>
<dbReference type="EnsemblPlants" id="LPERR11G01220.1">
    <property type="protein sequence ID" value="LPERR11G01220.1"/>
    <property type="gene ID" value="LPERR11G01220"/>
</dbReference>
<reference evidence="4 5" key="1">
    <citation type="submission" date="2012-08" db="EMBL/GenBank/DDBJ databases">
        <title>Oryza genome evolution.</title>
        <authorList>
            <person name="Wing R.A."/>
        </authorList>
    </citation>
    <scope>NUCLEOTIDE SEQUENCE</scope>
</reference>
<name>A0A0D9XNK2_9ORYZ</name>
<dbReference type="PROSITE" id="PS50985">
    <property type="entry name" value="GRAS"/>
    <property type="match status" value="1"/>
</dbReference>
<keyword evidence="5" id="KW-1185">Reference proteome</keyword>
<evidence type="ECO:0000313" key="4">
    <source>
        <dbReference type="EnsemblPlants" id="LPERR11G01220.1"/>
    </source>
</evidence>
<dbReference type="AlphaFoldDB" id="A0A0D9XNK2"/>
<proteinExistence type="inferred from homology"/>
<dbReference type="Gramene" id="LPERR11G01220.1">
    <property type="protein sequence ID" value="LPERR11G01220.1"/>
    <property type="gene ID" value="LPERR11G01220"/>
</dbReference>
<keyword evidence="2" id="KW-0804">Transcription</keyword>
<evidence type="ECO:0000256" key="2">
    <source>
        <dbReference type="ARBA" id="ARBA00023163"/>
    </source>
</evidence>
<evidence type="ECO:0000313" key="5">
    <source>
        <dbReference type="Proteomes" id="UP000032180"/>
    </source>
</evidence>
<comment type="similarity">
    <text evidence="3">Belongs to the GRAS family.</text>
</comment>
<dbReference type="HOGENOM" id="CLU_1799219_0_0_1"/>
<dbReference type="STRING" id="77586.A0A0D9XNK2"/>
<organism evidence="4 5">
    <name type="scientific">Leersia perrieri</name>
    <dbReference type="NCBI Taxonomy" id="77586"/>
    <lineage>
        <taxon>Eukaryota</taxon>
        <taxon>Viridiplantae</taxon>
        <taxon>Streptophyta</taxon>
        <taxon>Embryophyta</taxon>
        <taxon>Tracheophyta</taxon>
        <taxon>Spermatophyta</taxon>
        <taxon>Magnoliopsida</taxon>
        <taxon>Liliopsida</taxon>
        <taxon>Poales</taxon>
        <taxon>Poaceae</taxon>
        <taxon>BOP clade</taxon>
        <taxon>Oryzoideae</taxon>
        <taxon>Oryzeae</taxon>
        <taxon>Oryzinae</taxon>
        <taxon>Leersia</taxon>
    </lineage>
</organism>
<sequence>MFPSDGYTLIEENGALKLGWKDLCLLTASAWRPIQASVREELLFLCVCTAQKKAVLLKKAAVQCTSLPCQCPTYGQSHQVVSIAIGRSTLLVPGGHGEKTTTAAATGRQCNGFGPVEEMWAEKDHPTAIGTQTGTFPENKNYVC</sequence>
<evidence type="ECO:0000256" key="3">
    <source>
        <dbReference type="PROSITE-ProRule" id="PRU01191"/>
    </source>
</evidence>
<protein>
    <submittedName>
        <fullName evidence="4">Uncharacterized protein</fullName>
    </submittedName>
</protein>
<dbReference type="Proteomes" id="UP000032180">
    <property type="component" value="Chromosome 11"/>
</dbReference>
<reference evidence="5" key="2">
    <citation type="submission" date="2013-12" db="EMBL/GenBank/DDBJ databases">
        <authorList>
            <person name="Yu Y."/>
            <person name="Lee S."/>
            <person name="de Baynast K."/>
            <person name="Wissotski M."/>
            <person name="Liu L."/>
            <person name="Talag J."/>
            <person name="Goicoechea J."/>
            <person name="Angelova A."/>
            <person name="Jetty R."/>
            <person name="Kudrna D."/>
            <person name="Golser W."/>
            <person name="Rivera L."/>
            <person name="Zhang J."/>
            <person name="Wing R."/>
        </authorList>
    </citation>
    <scope>NUCLEOTIDE SEQUENCE</scope>
</reference>
<reference evidence="4" key="3">
    <citation type="submission" date="2015-04" db="UniProtKB">
        <authorList>
            <consortium name="EnsemblPlants"/>
        </authorList>
    </citation>
    <scope>IDENTIFICATION</scope>
</reference>